<feature type="transmembrane region" description="Helical" evidence="1">
    <location>
        <begin position="284"/>
        <end position="301"/>
    </location>
</feature>
<feature type="transmembrane region" description="Helical" evidence="1">
    <location>
        <begin position="351"/>
        <end position="368"/>
    </location>
</feature>
<feature type="transmembrane region" description="Helical" evidence="1">
    <location>
        <begin position="97"/>
        <end position="116"/>
    </location>
</feature>
<keyword evidence="3" id="KW-1185">Reference proteome</keyword>
<dbReference type="EMBL" id="CP003364">
    <property type="protein sequence ID" value="AGA27864.1"/>
    <property type="molecule type" value="Genomic_DNA"/>
</dbReference>
<keyword evidence="1" id="KW-0812">Transmembrane</keyword>
<accession>L0DET6</accession>
<dbReference type="eggNOG" id="ENOG503414E">
    <property type="taxonomic scope" value="Bacteria"/>
</dbReference>
<dbReference type="KEGG" id="saci:Sinac_3615"/>
<name>L0DET6_SINAD</name>
<dbReference type="RefSeq" id="WP_015247007.1">
    <property type="nucleotide sequence ID" value="NC_019892.1"/>
</dbReference>
<protein>
    <submittedName>
        <fullName evidence="2">Uncharacterized protein</fullName>
    </submittedName>
</protein>
<sequence length="442" mass="47269">MLGRASSGRPIWERLGIAVLPFLGCTVAWHWMVGLVFQAVASFWSKTSLAAAMGLAYGYKLSCPTNVGPIEDTFDGPLSALAYWPAVLLGHSGFQVLAVRGLSLFYYYGPAAWLLLRDGEGLGEREQKWRWGGPRLGSLLLFIAFVLLTTNFRSLRSSPTEMHADAPALALAASAVVLMVRGGGGQNPWTCSLALILAVLAVWGQQLAVPLLLIGLPAYALATGARQSLLRLLLPGFVGGLAITLILLAAFDPQSVGAASGVAPLRGKGWLDFLAPLIVFQEKHAPLLFLLAVGFVGRIGATDPAGSRDPSARFRRRDTDWIVFVVAGLAELVFSALGYFGPDVNENTMSFSLYFLSLGSLLMLKPLLDTGDETERRATPWGWYLVIGLNLMLAMIDDEALGIALVERKGAGPDAVVADRPKSLLPPCSPGLRVLNSPSTRA</sequence>
<dbReference type="Proteomes" id="UP000010798">
    <property type="component" value="Chromosome"/>
</dbReference>
<keyword evidence="1" id="KW-1133">Transmembrane helix</keyword>
<feature type="transmembrane region" description="Helical" evidence="1">
    <location>
        <begin position="164"/>
        <end position="181"/>
    </location>
</feature>
<feature type="transmembrane region" description="Helical" evidence="1">
    <location>
        <begin position="232"/>
        <end position="251"/>
    </location>
</feature>
<gene>
    <name evidence="2" type="ordered locus">Sinac_3615</name>
</gene>
<dbReference type="HOGENOM" id="CLU_036713_0_0_0"/>
<organism evidence="2 3">
    <name type="scientific">Singulisphaera acidiphila (strain ATCC BAA-1392 / DSM 18658 / VKM B-2454 / MOB10)</name>
    <dbReference type="NCBI Taxonomy" id="886293"/>
    <lineage>
        <taxon>Bacteria</taxon>
        <taxon>Pseudomonadati</taxon>
        <taxon>Planctomycetota</taxon>
        <taxon>Planctomycetia</taxon>
        <taxon>Isosphaerales</taxon>
        <taxon>Isosphaeraceae</taxon>
        <taxon>Singulisphaera</taxon>
    </lineage>
</organism>
<feature type="transmembrane region" description="Helical" evidence="1">
    <location>
        <begin position="321"/>
        <end position="339"/>
    </location>
</feature>
<feature type="transmembrane region" description="Helical" evidence="1">
    <location>
        <begin position="15"/>
        <end position="37"/>
    </location>
</feature>
<reference evidence="2 3" key="1">
    <citation type="submission" date="2012-02" db="EMBL/GenBank/DDBJ databases">
        <title>Complete sequence of chromosome of Singulisphaera acidiphila DSM 18658.</title>
        <authorList>
            <consortium name="US DOE Joint Genome Institute (JGI-PGF)"/>
            <person name="Lucas S."/>
            <person name="Copeland A."/>
            <person name="Lapidus A."/>
            <person name="Glavina del Rio T."/>
            <person name="Dalin E."/>
            <person name="Tice H."/>
            <person name="Bruce D."/>
            <person name="Goodwin L."/>
            <person name="Pitluck S."/>
            <person name="Peters L."/>
            <person name="Ovchinnikova G."/>
            <person name="Chertkov O."/>
            <person name="Kyrpides N."/>
            <person name="Mavromatis K."/>
            <person name="Ivanova N."/>
            <person name="Brettin T."/>
            <person name="Detter J.C."/>
            <person name="Han C."/>
            <person name="Larimer F."/>
            <person name="Land M."/>
            <person name="Hauser L."/>
            <person name="Markowitz V."/>
            <person name="Cheng J.-F."/>
            <person name="Hugenholtz P."/>
            <person name="Woyke T."/>
            <person name="Wu D."/>
            <person name="Tindall B."/>
            <person name="Pomrenke H."/>
            <person name="Brambilla E."/>
            <person name="Klenk H.-P."/>
            <person name="Eisen J.A."/>
        </authorList>
    </citation>
    <scope>NUCLEOTIDE SEQUENCE [LARGE SCALE GENOMIC DNA]</scope>
    <source>
        <strain evidence="3">ATCC BAA-1392 / DSM 18658 / VKM B-2454 / MOB10</strain>
    </source>
</reference>
<evidence type="ECO:0000256" key="1">
    <source>
        <dbReference type="SAM" id="Phobius"/>
    </source>
</evidence>
<evidence type="ECO:0000313" key="3">
    <source>
        <dbReference type="Proteomes" id="UP000010798"/>
    </source>
</evidence>
<feature type="transmembrane region" description="Helical" evidence="1">
    <location>
        <begin position="193"/>
        <end position="220"/>
    </location>
</feature>
<keyword evidence="1" id="KW-0472">Membrane</keyword>
<feature type="transmembrane region" description="Helical" evidence="1">
    <location>
        <begin position="136"/>
        <end position="152"/>
    </location>
</feature>
<proteinExistence type="predicted"/>
<evidence type="ECO:0000313" key="2">
    <source>
        <dbReference type="EMBL" id="AGA27864.1"/>
    </source>
</evidence>
<dbReference type="AlphaFoldDB" id="L0DET6"/>